<evidence type="ECO:0000259" key="1">
    <source>
        <dbReference type="PROSITE" id="PS50035"/>
    </source>
</evidence>
<gene>
    <name evidence="2" type="ORF">G3574_22035</name>
</gene>
<dbReference type="GO" id="GO:0030572">
    <property type="term" value="F:phosphatidyltransferase activity"/>
    <property type="evidence" value="ECO:0007669"/>
    <property type="project" value="UniProtKB-ARBA"/>
</dbReference>
<feature type="domain" description="PLD phosphodiesterase" evidence="1">
    <location>
        <begin position="378"/>
        <end position="405"/>
    </location>
</feature>
<feature type="domain" description="PLD phosphodiesterase" evidence="1">
    <location>
        <begin position="189"/>
        <end position="216"/>
    </location>
</feature>
<dbReference type="SMART" id="SM00155">
    <property type="entry name" value="PLDc"/>
    <property type="match status" value="2"/>
</dbReference>
<sequence>MRSLRHTLFIMALAFLGGCASLPDVAYLRDRHLAPRQEPTIVAAGGALSTTRSQAIIDRLGNKADAAEFLSRHVAAEQAIAGKPLVAGNKVILLDDGPITMRAMMSAIRAAKDHVNLETYIFEADEVGRALADLLIQKRASGVQVNLIYDSVGTLDTPKEFFERLRAAGINTLEFNPVNPLRATGDWDINQRDHRKLLVVDGKVAFTGGVNISKVYGKSSILGSRHAEPPPKDPKEAAWRDTHMQIEGPVVAEFQKLFLDTWQRKTGNALVGAQYFPPLKQEGNALVRALGSTADDMDFTIYKTYISAFANANKSIHLTTAYFVPDRQVVQAMIDAARRGVDVEIIFPSLTDVDLILYAGRSFYEELLQGGVRIYERKAAVLHAKTAVIDGVWSTIGSTNLDIRSFLHNDEINAVVLGADFADKMEALFQRDIRDSNEVSLEQWRRRGMGERMREWAVRFLDYWL</sequence>
<accession>A0A6B3SSN0</accession>
<name>A0A6B3SSN0_9BURK</name>
<evidence type="ECO:0000313" key="3">
    <source>
        <dbReference type="Proteomes" id="UP000482155"/>
    </source>
</evidence>
<comment type="caution">
    <text evidence="2">The sequence shown here is derived from an EMBL/GenBank/DDBJ whole genome shotgun (WGS) entry which is preliminary data.</text>
</comment>
<dbReference type="PANTHER" id="PTHR21248">
    <property type="entry name" value="CARDIOLIPIN SYNTHASE"/>
    <property type="match status" value="1"/>
</dbReference>
<dbReference type="Proteomes" id="UP000482155">
    <property type="component" value="Unassembled WGS sequence"/>
</dbReference>
<organism evidence="2 3">
    <name type="scientific">Noviherbaspirillum galbum</name>
    <dbReference type="NCBI Taxonomy" id="2709383"/>
    <lineage>
        <taxon>Bacteria</taxon>
        <taxon>Pseudomonadati</taxon>
        <taxon>Pseudomonadota</taxon>
        <taxon>Betaproteobacteria</taxon>
        <taxon>Burkholderiales</taxon>
        <taxon>Oxalobacteraceae</taxon>
        <taxon>Noviherbaspirillum</taxon>
    </lineage>
</organism>
<dbReference type="RefSeq" id="WP_163967707.1">
    <property type="nucleotide sequence ID" value="NZ_JAAIVB010000075.1"/>
</dbReference>
<dbReference type="PANTHER" id="PTHR21248:SF22">
    <property type="entry name" value="PHOSPHOLIPASE D"/>
    <property type="match status" value="1"/>
</dbReference>
<dbReference type="GO" id="GO:0032049">
    <property type="term" value="P:cardiolipin biosynthetic process"/>
    <property type="evidence" value="ECO:0007669"/>
    <property type="project" value="UniProtKB-ARBA"/>
</dbReference>
<dbReference type="InterPro" id="IPR001736">
    <property type="entry name" value="PLipase_D/transphosphatidylase"/>
</dbReference>
<dbReference type="PROSITE" id="PS51257">
    <property type="entry name" value="PROKAR_LIPOPROTEIN"/>
    <property type="match status" value="1"/>
</dbReference>
<protein>
    <submittedName>
        <fullName evidence="2">Cardiolipin synthase B</fullName>
    </submittedName>
</protein>
<keyword evidence="3" id="KW-1185">Reference proteome</keyword>
<proteinExistence type="predicted"/>
<dbReference type="CDD" id="cd09159">
    <property type="entry name" value="PLDc_ybhO_like_2"/>
    <property type="match status" value="1"/>
</dbReference>
<dbReference type="Pfam" id="PF13091">
    <property type="entry name" value="PLDc_2"/>
    <property type="match status" value="2"/>
</dbReference>
<reference evidence="2 3" key="1">
    <citation type="submission" date="2020-02" db="EMBL/GenBank/DDBJ databases">
        <authorList>
            <person name="Kim M.K."/>
        </authorList>
    </citation>
    <scope>NUCLEOTIDE SEQUENCE [LARGE SCALE GENOMIC DNA]</scope>
    <source>
        <strain evidence="2 3">17J57-3</strain>
    </source>
</reference>
<dbReference type="InterPro" id="IPR025202">
    <property type="entry name" value="PLD-like_dom"/>
</dbReference>
<dbReference type="Gene3D" id="3.30.870.10">
    <property type="entry name" value="Endonuclease Chain A"/>
    <property type="match status" value="2"/>
</dbReference>
<dbReference type="SUPFAM" id="SSF56024">
    <property type="entry name" value="Phospholipase D/nuclease"/>
    <property type="match status" value="2"/>
</dbReference>
<dbReference type="AlphaFoldDB" id="A0A6B3SSN0"/>
<evidence type="ECO:0000313" key="2">
    <source>
        <dbReference type="EMBL" id="NEX63767.1"/>
    </source>
</evidence>
<dbReference type="CDD" id="cd09110">
    <property type="entry name" value="PLDc_CLS_1"/>
    <property type="match status" value="1"/>
</dbReference>
<dbReference type="EMBL" id="JAAIVB010000075">
    <property type="protein sequence ID" value="NEX63767.1"/>
    <property type="molecule type" value="Genomic_DNA"/>
</dbReference>
<dbReference type="PROSITE" id="PS50035">
    <property type="entry name" value="PLD"/>
    <property type="match status" value="2"/>
</dbReference>